<reference evidence="1 2" key="1">
    <citation type="submission" date="2024-01" db="EMBL/GenBank/DDBJ databases">
        <title>The complete chloroplast genome sequence of Lithospermum erythrorhizon: insights into the phylogenetic relationship among Boraginaceae species and the maternal lineages of purple gromwells.</title>
        <authorList>
            <person name="Okada T."/>
            <person name="Watanabe K."/>
        </authorList>
    </citation>
    <scope>NUCLEOTIDE SEQUENCE [LARGE SCALE GENOMIC DNA]</scope>
</reference>
<dbReference type="Proteomes" id="UP001454036">
    <property type="component" value="Unassembled WGS sequence"/>
</dbReference>
<proteinExistence type="predicted"/>
<keyword evidence="2" id="KW-1185">Reference proteome</keyword>
<protein>
    <submittedName>
        <fullName evidence="1">Uncharacterized protein</fullName>
    </submittedName>
</protein>
<dbReference type="EMBL" id="BAABME010006126">
    <property type="protein sequence ID" value="GAA0167520.1"/>
    <property type="molecule type" value="Genomic_DNA"/>
</dbReference>
<dbReference type="AlphaFoldDB" id="A0AAV3QVG5"/>
<comment type="caution">
    <text evidence="1">The sequence shown here is derived from an EMBL/GenBank/DDBJ whole genome shotgun (WGS) entry which is preliminary data.</text>
</comment>
<organism evidence="1 2">
    <name type="scientific">Lithospermum erythrorhizon</name>
    <name type="common">Purple gromwell</name>
    <name type="synonym">Lithospermum officinale var. erythrorhizon</name>
    <dbReference type="NCBI Taxonomy" id="34254"/>
    <lineage>
        <taxon>Eukaryota</taxon>
        <taxon>Viridiplantae</taxon>
        <taxon>Streptophyta</taxon>
        <taxon>Embryophyta</taxon>
        <taxon>Tracheophyta</taxon>
        <taxon>Spermatophyta</taxon>
        <taxon>Magnoliopsida</taxon>
        <taxon>eudicotyledons</taxon>
        <taxon>Gunneridae</taxon>
        <taxon>Pentapetalae</taxon>
        <taxon>asterids</taxon>
        <taxon>lamiids</taxon>
        <taxon>Boraginales</taxon>
        <taxon>Boraginaceae</taxon>
        <taxon>Boraginoideae</taxon>
        <taxon>Lithospermeae</taxon>
        <taxon>Lithospermum</taxon>
    </lineage>
</organism>
<accession>A0AAV3QVG5</accession>
<gene>
    <name evidence="1" type="ORF">LIER_22438</name>
</gene>
<evidence type="ECO:0000313" key="1">
    <source>
        <dbReference type="EMBL" id="GAA0167520.1"/>
    </source>
</evidence>
<evidence type="ECO:0000313" key="2">
    <source>
        <dbReference type="Proteomes" id="UP001454036"/>
    </source>
</evidence>
<sequence>MADDTPTNVVGFTNAAPGTVQSILREVRLARFVASMGDGFKKVTVISVVDTGHLRHIRDHYRIEVVVKTRIPLARETIDNPLVNTTANNGDPMEKGYTPVCSEFMNYGLRLPASAFVNSILTAIDRAPEDIQRGVHGGVAAFPHSFPNEEHVVPREAGKS</sequence>
<name>A0AAV3QVG5_LITER</name>